<evidence type="ECO:0000256" key="1">
    <source>
        <dbReference type="SAM" id="Phobius"/>
    </source>
</evidence>
<evidence type="ECO:0000313" key="3">
    <source>
        <dbReference type="EMBL" id="SSA41235.1"/>
    </source>
</evidence>
<sequence length="77" mass="7900">MARSMPDLFLDSAAIGVVVSTVSLEAILLLDPIGMGAVLAGLGPIVLTLIWLHVIGMAAPLATLVLLMGETDTSDDL</sequence>
<accession>A0A2Y9AAN7</accession>
<organism evidence="3 5">
    <name type="scientific">Jannaschia seohaensis</name>
    <dbReference type="NCBI Taxonomy" id="475081"/>
    <lineage>
        <taxon>Bacteria</taxon>
        <taxon>Pseudomonadati</taxon>
        <taxon>Pseudomonadota</taxon>
        <taxon>Alphaproteobacteria</taxon>
        <taxon>Rhodobacterales</taxon>
        <taxon>Roseobacteraceae</taxon>
        <taxon>Jannaschia</taxon>
    </lineage>
</organism>
<feature type="transmembrane region" description="Helical" evidence="1">
    <location>
        <begin position="12"/>
        <end position="30"/>
    </location>
</feature>
<dbReference type="OrthoDB" id="7659428at2"/>
<proteinExistence type="predicted"/>
<keyword evidence="1" id="KW-1133">Transmembrane helix</keyword>
<keyword evidence="1" id="KW-0472">Membrane</keyword>
<evidence type="ECO:0000313" key="5">
    <source>
        <dbReference type="Proteomes" id="UP000251571"/>
    </source>
</evidence>
<dbReference type="EMBL" id="UETC01000002">
    <property type="protein sequence ID" value="SSA41235.1"/>
    <property type="molecule type" value="Genomic_DNA"/>
</dbReference>
<protein>
    <submittedName>
        <fullName evidence="3">Uncharacterized protein</fullName>
    </submittedName>
</protein>
<evidence type="ECO:0000313" key="2">
    <source>
        <dbReference type="EMBL" id="PWJ20825.1"/>
    </source>
</evidence>
<gene>
    <name evidence="2" type="ORF">BCF38_10271</name>
    <name evidence="3" type="ORF">SAMN05421539_10271</name>
</gene>
<dbReference type="RefSeq" id="WP_146204800.1">
    <property type="nucleotide sequence ID" value="NZ_QGDJ01000002.1"/>
</dbReference>
<dbReference type="AlphaFoldDB" id="A0A2Y9AAN7"/>
<reference evidence="2 4" key="2">
    <citation type="submission" date="2018-03" db="EMBL/GenBank/DDBJ databases">
        <title>Genomic Encyclopedia of Archaeal and Bacterial Type Strains, Phase II (KMG-II): from individual species to whole genera.</title>
        <authorList>
            <person name="Goeker M."/>
        </authorList>
    </citation>
    <scope>NUCLEOTIDE SEQUENCE [LARGE SCALE GENOMIC DNA]</scope>
    <source>
        <strain evidence="2 4">DSM 25227</strain>
    </source>
</reference>
<keyword evidence="4" id="KW-1185">Reference proteome</keyword>
<dbReference type="Proteomes" id="UP000245839">
    <property type="component" value="Unassembled WGS sequence"/>
</dbReference>
<reference evidence="3 5" key="1">
    <citation type="submission" date="2016-10" db="EMBL/GenBank/DDBJ databases">
        <authorList>
            <person name="Cai Z."/>
        </authorList>
    </citation>
    <scope>NUCLEOTIDE SEQUENCE [LARGE SCALE GENOMIC DNA]</scope>
    <source>
        <strain evidence="3 5">DSM 25227</strain>
    </source>
</reference>
<name>A0A2Y9AAN7_9RHOB</name>
<keyword evidence="1" id="KW-0812">Transmembrane</keyword>
<evidence type="ECO:0000313" key="4">
    <source>
        <dbReference type="Proteomes" id="UP000245839"/>
    </source>
</evidence>
<dbReference type="EMBL" id="QGDJ01000002">
    <property type="protein sequence ID" value="PWJ20825.1"/>
    <property type="molecule type" value="Genomic_DNA"/>
</dbReference>
<dbReference type="Proteomes" id="UP000251571">
    <property type="component" value="Unassembled WGS sequence"/>
</dbReference>
<feature type="transmembrane region" description="Helical" evidence="1">
    <location>
        <begin position="42"/>
        <end position="68"/>
    </location>
</feature>